<dbReference type="InterPro" id="IPR010875">
    <property type="entry name" value="DUF1506"/>
</dbReference>
<evidence type="ECO:0000313" key="1">
    <source>
        <dbReference type="EMBL" id="APR65361.1"/>
    </source>
</evidence>
<keyword evidence="2" id="KW-1185">Reference proteome</keyword>
<proteinExistence type="predicted"/>
<organism evidence="1 2">
    <name type="scientific">Borrelia anserina Es</name>
    <dbReference type="NCBI Taxonomy" id="1365188"/>
    <lineage>
        <taxon>Bacteria</taxon>
        <taxon>Pseudomonadati</taxon>
        <taxon>Spirochaetota</taxon>
        <taxon>Spirochaetia</taxon>
        <taxon>Spirochaetales</taxon>
        <taxon>Borreliaceae</taxon>
        <taxon>Borrelia</taxon>
    </lineage>
</organism>
<dbReference type="EMBL" id="CP014325">
    <property type="protein sequence ID" value="APR65361.1"/>
    <property type="molecule type" value="Genomic_DNA"/>
</dbReference>
<reference evidence="1" key="1">
    <citation type="submission" date="2016-02" db="EMBL/GenBank/DDBJ databases">
        <title>lpA89 plasmid of the avian spirochetosis agent Borrelia anserina Es.</title>
        <authorList>
            <person name="Elbir H."/>
            <person name="Sitlani P."/>
            <person name="Bergstroem S."/>
            <person name="Barbour A.G."/>
        </authorList>
    </citation>
    <scope>NUCLEOTIDE SEQUENCE [LARGE SCALE GENOMIC DNA]</scope>
    <source>
        <strain evidence="1">Es</strain>
        <plasmid evidence="1">lpA89</plasmid>
    </source>
</reference>
<evidence type="ECO:0000313" key="2">
    <source>
        <dbReference type="Proteomes" id="UP000185502"/>
    </source>
</evidence>
<protein>
    <submittedName>
        <fullName evidence="1">Uncharacterized protein</fullName>
    </submittedName>
</protein>
<sequence>MMVGIGLAVTDSIKRYSKPMLLFKRDLIKNRTNASYEKKIDRKNSTKFEGVFLLKSEENIELFNSNVYIREIRAKVYTLSTLDFNREDQVLIGDNWMEIISLVKYFDVYFYGKVGYTILMLRKL</sequence>
<geneLocation type="plasmid" evidence="1 2">
    <name>lpA89</name>
</geneLocation>
<dbReference type="Pfam" id="PF07405">
    <property type="entry name" value="DUF1506"/>
    <property type="match status" value="1"/>
</dbReference>
<dbReference type="Proteomes" id="UP000185502">
    <property type="component" value="Plasmid lpA89"/>
</dbReference>
<name>A0ABM6FVC1_BORAN</name>
<accession>A0ABM6FVC1</accession>
<gene>
    <name evidence="1" type="ORF">N187_A42</name>
</gene>
<keyword evidence="1" id="KW-0614">Plasmid</keyword>